<evidence type="ECO:0000313" key="8">
    <source>
        <dbReference type="Proteomes" id="UP001180487"/>
    </source>
</evidence>
<keyword evidence="3" id="KW-0223">Dioxygenase</keyword>
<feature type="domain" description="Fe2OG dioxygenase" evidence="6">
    <location>
        <begin position="119"/>
        <end position="219"/>
    </location>
</feature>
<dbReference type="Gene3D" id="2.60.120.590">
    <property type="entry name" value="Alpha-ketoglutarate-dependent dioxygenase AlkB-like"/>
    <property type="match status" value="1"/>
</dbReference>
<evidence type="ECO:0000313" key="7">
    <source>
        <dbReference type="EMBL" id="MDR7380199.1"/>
    </source>
</evidence>
<dbReference type="NCBIfam" id="NF011930">
    <property type="entry name" value="PRK15401.1"/>
    <property type="match status" value="1"/>
</dbReference>
<dbReference type="PANTHER" id="PTHR16557:SF2">
    <property type="entry name" value="NUCLEIC ACID DIOXYGENASE ALKBH1"/>
    <property type="match status" value="1"/>
</dbReference>
<protein>
    <submittedName>
        <fullName evidence="7">Alkylated DNA repair protein (DNA oxidative demethylase)</fullName>
        <ecNumber evidence="7">1.14.11.33</ecNumber>
    </submittedName>
</protein>
<dbReference type="Proteomes" id="UP001180487">
    <property type="component" value="Unassembled WGS sequence"/>
</dbReference>
<dbReference type="PROSITE" id="PS51471">
    <property type="entry name" value="FE2OG_OXY"/>
    <property type="match status" value="1"/>
</dbReference>
<keyword evidence="5" id="KW-0408">Iron</keyword>
<comment type="caution">
    <text evidence="7">The sequence shown here is derived from an EMBL/GenBank/DDBJ whole genome shotgun (WGS) entry which is preliminary data.</text>
</comment>
<keyword evidence="8" id="KW-1185">Reference proteome</keyword>
<evidence type="ECO:0000259" key="6">
    <source>
        <dbReference type="PROSITE" id="PS51471"/>
    </source>
</evidence>
<dbReference type="SUPFAM" id="SSF51197">
    <property type="entry name" value="Clavaminate synthase-like"/>
    <property type="match status" value="1"/>
</dbReference>
<evidence type="ECO:0000256" key="1">
    <source>
        <dbReference type="ARBA" id="ARBA00001954"/>
    </source>
</evidence>
<dbReference type="PANTHER" id="PTHR16557">
    <property type="entry name" value="ALKYLATED DNA REPAIR PROTEIN ALKB-RELATED"/>
    <property type="match status" value="1"/>
</dbReference>
<dbReference type="InterPro" id="IPR027450">
    <property type="entry name" value="AlkB-like"/>
</dbReference>
<evidence type="ECO:0000256" key="2">
    <source>
        <dbReference type="ARBA" id="ARBA00022723"/>
    </source>
</evidence>
<dbReference type="Pfam" id="PF13532">
    <property type="entry name" value="2OG-FeII_Oxy_2"/>
    <property type="match status" value="1"/>
</dbReference>
<keyword evidence="2" id="KW-0479">Metal-binding</keyword>
<evidence type="ECO:0000256" key="4">
    <source>
        <dbReference type="ARBA" id="ARBA00023002"/>
    </source>
</evidence>
<dbReference type="EC" id="1.14.11.33" evidence="7"/>
<accession>A0ABU2CFT0</accession>
<dbReference type="InterPro" id="IPR004574">
    <property type="entry name" value="Alkb"/>
</dbReference>
<name>A0ABU2CFT0_9BURK</name>
<dbReference type="GO" id="GO:0035516">
    <property type="term" value="F:broad specificity oxidative DNA demethylase activity"/>
    <property type="evidence" value="ECO:0007669"/>
    <property type="project" value="UniProtKB-EC"/>
</dbReference>
<evidence type="ECO:0000256" key="5">
    <source>
        <dbReference type="ARBA" id="ARBA00023004"/>
    </source>
</evidence>
<reference evidence="7 8" key="1">
    <citation type="submission" date="2023-07" db="EMBL/GenBank/DDBJ databases">
        <title>Sorghum-associated microbial communities from plants grown in Nebraska, USA.</title>
        <authorList>
            <person name="Schachtman D."/>
        </authorList>
    </citation>
    <scope>NUCLEOTIDE SEQUENCE [LARGE SCALE GENOMIC DNA]</scope>
    <source>
        <strain evidence="7 8">BE313</strain>
    </source>
</reference>
<evidence type="ECO:0000256" key="3">
    <source>
        <dbReference type="ARBA" id="ARBA00022964"/>
    </source>
</evidence>
<sequence length="219" mass="23422">MTHSDAPAADLFGSAPAELPLAPQALLLQGFALPYVPRLLAALQAIAQAAPFRHMRTPGGLEMSVALTNCGALGWTSDSRGYRYSAHDPDSGQPWPPLPEVLLQLAHAAAARAGFAGFVPDACLVNRYRPGARLSLHQDKDERDYSAPIVSVSLGIPATFLLGGFRRNDKSLRVPLVHGDVVVWGGADRLRYHGVLAVPQAEHPLLGAQRINFTLRKAG</sequence>
<keyword evidence="4 7" id="KW-0560">Oxidoreductase</keyword>
<dbReference type="RefSeq" id="WP_310377080.1">
    <property type="nucleotide sequence ID" value="NZ_JAVDXT010000007.1"/>
</dbReference>
<gene>
    <name evidence="7" type="ORF">J2X19_004901</name>
</gene>
<dbReference type="EMBL" id="JAVDXT010000007">
    <property type="protein sequence ID" value="MDR7380199.1"/>
    <property type="molecule type" value="Genomic_DNA"/>
</dbReference>
<organism evidence="7 8">
    <name type="scientific">Rhodoferax ferrireducens</name>
    <dbReference type="NCBI Taxonomy" id="192843"/>
    <lineage>
        <taxon>Bacteria</taxon>
        <taxon>Pseudomonadati</taxon>
        <taxon>Pseudomonadota</taxon>
        <taxon>Betaproteobacteria</taxon>
        <taxon>Burkholderiales</taxon>
        <taxon>Comamonadaceae</taxon>
        <taxon>Rhodoferax</taxon>
    </lineage>
</organism>
<dbReference type="InterPro" id="IPR037151">
    <property type="entry name" value="AlkB-like_sf"/>
</dbReference>
<dbReference type="InterPro" id="IPR005123">
    <property type="entry name" value="Oxoglu/Fe-dep_dioxygenase_dom"/>
</dbReference>
<comment type="cofactor">
    <cofactor evidence="1">
        <name>Fe(2+)</name>
        <dbReference type="ChEBI" id="CHEBI:29033"/>
    </cofactor>
</comment>
<proteinExistence type="predicted"/>